<reference evidence="3" key="4">
    <citation type="submission" date="2020-09" db="EMBL/GenBank/DDBJ databases">
        <authorList>
            <person name="Sun Q."/>
            <person name="Ohkuma M."/>
        </authorList>
    </citation>
    <scope>NUCLEOTIDE SEQUENCE</scope>
    <source>
        <strain evidence="3">JCM 31740</strain>
    </source>
</reference>
<dbReference type="AlphaFoldDB" id="A0A348B2L2"/>
<evidence type="ECO:0000313" key="4">
    <source>
        <dbReference type="Proteomes" id="UP000276741"/>
    </source>
</evidence>
<proteinExistence type="predicted"/>
<evidence type="ECO:0000313" key="3">
    <source>
        <dbReference type="EMBL" id="GGT97310.1"/>
    </source>
</evidence>
<reference evidence="4" key="2">
    <citation type="submission" date="2018-04" db="EMBL/GenBank/DDBJ databases">
        <title>Complete genome sequence of Sulfodiicoccus acidiphilus strain HS-1.</title>
        <authorList>
            <person name="Sakai H.D."/>
            <person name="Kurosawa N."/>
        </authorList>
    </citation>
    <scope>NUCLEOTIDE SEQUENCE [LARGE SCALE GENOMIC DNA]</scope>
    <source>
        <strain evidence="4">HS-1</strain>
    </source>
</reference>
<dbReference type="RefSeq" id="WP_126449732.1">
    <property type="nucleotide sequence ID" value="NZ_AP018553.1"/>
</dbReference>
<dbReference type="InterPro" id="IPR043963">
    <property type="entry name" value="DUF5751"/>
</dbReference>
<dbReference type="Gene3D" id="3.40.50.11100">
    <property type="match status" value="1"/>
</dbReference>
<organism evidence="2 4">
    <name type="scientific">Sulfodiicoccus acidiphilus</name>
    <dbReference type="NCBI Taxonomy" id="1670455"/>
    <lineage>
        <taxon>Archaea</taxon>
        <taxon>Thermoproteota</taxon>
        <taxon>Thermoprotei</taxon>
        <taxon>Sulfolobales</taxon>
        <taxon>Sulfolobaceae</taxon>
        <taxon>Sulfodiicoccus</taxon>
    </lineage>
</organism>
<evidence type="ECO:0000313" key="2">
    <source>
        <dbReference type="EMBL" id="BBD72414.1"/>
    </source>
</evidence>
<evidence type="ECO:0000259" key="1">
    <source>
        <dbReference type="Pfam" id="PF19025"/>
    </source>
</evidence>
<gene>
    <name evidence="3" type="ORF">GCM10007116_13530</name>
    <name evidence="2" type="ORF">HS1genome_0803</name>
</gene>
<feature type="domain" description="DUF5751" evidence="1">
    <location>
        <begin position="10"/>
        <end position="126"/>
    </location>
</feature>
<dbReference type="KEGG" id="sacd:HS1genome_0803"/>
<dbReference type="OrthoDB" id="38717at2157"/>
<dbReference type="Proteomes" id="UP000616143">
    <property type="component" value="Unassembled WGS sequence"/>
</dbReference>
<sequence>MKRDLRPIVVISAVKNEELVEFVRRTFKDARTFGARKVIIHSFSGPNYWDFFRDSREAILDNIELGVEIYTWGRDEVEKMLKILPRPEEIKGIVFHCSDDEKMFIRRVQDVIPTQYKASLLKDYCRQS</sequence>
<reference evidence="3" key="1">
    <citation type="journal article" date="2014" name="Int. J. Syst. Evol. Microbiol.">
        <title>Complete genome sequence of Corynebacterium casei LMG S-19264T (=DSM 44701T), isolated from a smear-ripened cheese.</title>
        <authorList>
            <consortium name="US DOE Joint Genome Institute (JGI-PGF)"/>
            <person name="Walter F."/>
            <person name="Albersmeier A."/>
            <person name="Kalinowski J."/>
            <person name="Ruckert C."/>
        </authorList>
    </citation>
    <scope>NUCLEOTIDE SEQUENCE</scope>
    <source>
        <strain evidence="3">JCM 31740</strain>
    </source>
</reference>
<reference evidence="2" key="3">
    <citation type="journal article" date="2019" name="BMC Res. Notes">
        <title>Complete genome sequence of the Sulfodiicoccus acidiphilus strain HS-1T, the first crenarchaeon that lacks polB3, isolated from an acidic hot spring in Ohwaku-dani, Hakone, Japan.</title>
        <authorList>
            <person name="Sakai H.D."/>
            <person name="Kurosawa N."/>
        </authorList>
    </citation>
    <scope>NUCLEOTIDE SEQUENCE</scope>
    <source>
        <strain evidence="2">HS-1</strain>
    </source>
</reference>
<keyword evidence="4" id="KW-1185">Reference proteome</keyword>
<accession>A0A348B2L2</accession>
<dbReference type="EMBL" id="AP018553">
    <property type="protein sequence ID" value="BBD72414.1"/>
    <property type="molecule type" value="Genomic_DNA"/>
</dbReference>
<name>A0A348B2L2_9CREN</name>
<dbReference type="EMBL" id="BMQS01000011">
    <property type="protein sequence ID" value="GGT97310.1"/>
    <property type="molecule type" value="Genomic_DNA"/>
</dbReference>
<dbReference type="Proteomes" id="UP000276741">
    <property type="component" value="Chromosome"/>
</dbReference>
<dbReference type="Pfam" id="PF19025">
    <property type="entry name" value="DUF5751"/>
    <property type="match status" value="1"/>
</dbReference>
<dbReference type="GeneID" id="38666305"/>
<protein>
    <recommendedName>
        <fullName evidence="1">DUF5751 domain-containing protein</fullName>
    </recommendedName>
</protein>